<name>A0A0E9VDS3_ANGAN</name>
<accession>A0A0E9VDS3</accession>
<reference evidence="1" key="2">
    <citation type="journal article" date="2015" name="Fish Shellfish Immunol.">
        <title>Early steps in the European eel (Anguilla anguilla)-Vibrio vulnificus interaction in the gills: Role of the RtxA13 toxin.</title>
        <authorList>
            <person name="Callol A."/>
            <person name="Pajuelo D."/>
            <person name="Ebbesson L."/>
            <person name="Teles M."/>
            <person name="MacKenzie S."/>
            <person name="Amaro C."/>
        </authorList>
    </citation>
    <scope>NUCLEOTIDE SEQUENCE</scope>
</reference>
<reference evidence="1" key="1">
    <citation type="submission" date="2014-11" db="EMBL/GenBank/DDBJ databases">
        <authorList>
            <person name="Amaro Gonzalez C."/>
        </authorList>
    </citation>
    <scope>NUCLEOTIDE SEQUENCE</scope>
</reference>
<protein>
    <submittedName>
        <fullName evidence="1">Uncharacterized protein</fullName>
    </submittedName>
</protein>
<proteinExistence type="predicted"/>
<dbReference type="EMBL" id="GBXM01032962">
    <property type="protein sequence ID" value="JAH75615.1"/>
    <property type="molecule type" value="Transcribed_RNA"/>
</dbReference>
<dbReference type="AlphaFoldDB" id="A0A0E9VDS3"/>
<organism evidence="1">
    <name type="scientific">Anguilla anguilla</name>
    <name type="common">European freshwater eel</name>
    <name type="synonym">Muraena anguilla</name>
    <dbReference type="NCBI Taxonomy" id="7936"/>
    <lineage>
        <taxon>Eukaryota</taxon>
        <taxon>Metazoa</taxon>
        <taxon>Chordata</taxon>
        <taxon>Craniata</taxon>
        <taxon>Vertebrata</taxon>
        <taxon>Euteleostomi</taxon>
        <taxon>Actinopterygii</taxon>
        <taxon>Neopterygii</taxon>
        <taxon>Teleostei</taxon>
        <taxon>Anguilliformes</taxon>
        <taxon>Anguillidae</taxon>
        <taxon>Anguilla</taxon>
    </lineage>
</organism>
<evidence type="ECO:0000313" key="1">
    <source>
        <dbReference type="EMBL" id="JAH75615.1"/>
    </source>
</evidence>
<sequence>MNLIHHACYLASIMCSQTSLAKLTTLKRLRITS</sequence>